<dbReference type="RefSeq" id="WP_189421133.1">
    <property type="nucleotide sequence ID" value="NZ_BMYZ01000004.1"/>
</dbReference>
<dbReference type="Gene3D" id="3.40.250.10">
    <property type="entry name" value="Rhodanese-like domain"/>
    <property type="match status" value="2"/>
</dbReference>
<dbReference type="EMBL" id="BMYZ01000004">
    <property type="protein sequence ID" value="GGY87432.1"/>
    <property type="molecule type" value="Genomic_DNA"/>
</dbReference>
<proteinExistence type="predicted"/>
<feature type="domain" description="Rhodanese" evidence="2">
    <location>
        <begin position="158"/>
        <end position="268"/>
    </location>
</feature>
<dbReference type="PANTHER" id="PTHR43855:SF1">
    <property type="entry name" value="THIOSULFATE SULFURTRANSFERASE"/>
    <property type="match status" value="1"/>
</dbReference>
<dbReference type="CDD" id="cd01449">
    <property type="entry name" value="TST_Repeat_2"/>
    <property type="match status" value="1"/>
</dbReference>
<dbReference type="PANTHER" id="PTHR43855">
    <property type="entry name" value="THIOSULFATE SULFURTRANSFERASE"/>
    <property type="match status" value="1"/>
</dbReference>
<dbReference type="InterPro" id="IPR036873">
    <property type="entry name" value="Rhodanese-like_dom_sf"/>
</dbReference>
<evidence type="ECO:0000313" key="4">
    <source>
        <dbReference type="Proteomes" id="UP000619761"/>
    </source>
</evidence>
<dbReference type="Proteomes" id="UP000619761">
    <property type="component" value="Unassembled WGS sequence"/>
</dbReference>
<name>A0ABQ3BB80_9GAMM</name>
<organism evidence="3 4">
    <name type="scientific">Cellvibrio zantedeschiae</name>
    <dbReference type="NCBI Taxonomy" id="1237077"/>
    <lineage>
        <taxon>Bacteria</taxon>
        <taxon>Pseudomonadati</taxon>
        <taxon>Pseudomonadota</taxon>
        <taxon>Gammaproteobacteria</taxon>
        <taxon>Cellvibrionales</taxon>
        <taxon>Cellvibrionaceae</taxon>
        <taxon>Cellvibrio</taxon>
    </lineage>
</organism>
<accession>A0ABQ3BB80</accession>
<evidence type="ECO:0000256" key="1">
    <source>
        <dbReference type="ARBA" id="ARBA00022737"/>
    </source>
</evidence>
<dbReference type="Pfam" id="PF00581">
    <property type="entry name" value="Rhodanese"/>
    <property type="match status" value="2"/>
</dbReference>
<comment type="caution">
    <text evidence="3">The sequence shown here is derived from an EMBL/GenBank/DDBJ whole genome shotgun (WGS) entry which is preliminary data.</text>
</comment>
<dbReference type="CDD" id="cd01448">
    <property type="entry name" value="TST_Repeat_1"/>
    <property type="match status" value="1"/>
</dbReference>
<evidence type="ECO:0000259" key="2">
    <source>
        <dbReference type="PROSITE" id="PS50206"/>
    </source>
</evidence>
<dbReference type="InterPro" id="IPR051126">
    <property type="entry name" value="Thiosulfate_sulfurtransferase"/>
</dbReference>
<gene>
    <name evidence="3" type="primary">rhdA</name>
    <name evidence="3" type="ORF">GCM10011613_35770</name>
</gene>
<dbReference type="SUPFAM" id="SSF52821">
    <property type="entry name" value="Rhodanese/Cell cycle control phosphatase"/>
    <property type="match status" value="2"/>
</dbReference>
<dbReference type="SMART" id="SM00450">
    <property type="entry name" value="RHOD"/>
    <property type="match status" value="2"/>
</dbReference>
<protein>
    <submittedName>
        <fullName evidence="3">Sulfurtransferase</fullName>
    </submittedName>
</protein>
<feature type="domain" description="Rhodanese" evidence="2">
    <location>
        <begin position="20"/>
        <end position="128"/>
    </location>
</feature>
<dbReference type="PROSITE" id="PS50206">
    <property type="entry name" value="RHODANESE_3"/>
    <property type="match status" value="2"/>
</dbReference>
<keyword evidence="4" id="KW-1185">Reference proteome</keyword>
<reference evidence="4" key="1">
    <citation type="journal article" date="2019" name="Int. J. Syst. Evol. Microbiol.">
        <title>The Global Catalogue of Microorganisms (GCM) 10K type strain sequencing project: providing services to taxonomists for standard genome sequencing and annotation.</title>
        <authorList>
            <consortium name="The Broad Institute Genomics Platform"/>
            <consortium name="The Broad Institute Genome Sequencing Center for Infectious Disease"/>
            <person name="Wu L."/>
            <person name="Ma J."/>
        </authorList>
    </citation>
    <scope>NUCLEOTIDE SEQUENCE [LARGE SCALE GENOMIC DNA]</scope>
    <source>
        <strain evidence="4">KCTC 32239</strain>
    </source>
</reference>
<keyword evidence="1" id="KW-0677">Repeat</keyword>
<dbReference type="InterPro" id="IPR001763">
    <property type="entry name" value="Rhodanese-like_dom"/>
</dbReference>
<sequence length="269" mass="29448">MALPFVIEPTQLAALLAQPTSNKLLIIDMCAEHTYLQGHIDSAIHVPPQKILSGQPPVPGKIAPVEQLNRVFSFLGLTPDTHVVVYDDEGGGWAGRMIWTLDAIGHKHYSYLNGGLHAWIGSGQPVTQEVPTLTPSKVDVKLDPKVVIEIPDIIGELDKGDFVVWDARSPGEYDGTRVTAAKNGHIPGAINAEWTSLMDRSNGLRIRKDAKEYLASLGLTADKRMITHCQSHHRSGFTYLVGKALGFNIRAYHGSWAEWGNHPTTPVEV</sequence>
<evidence type="ECO:0000313" key="3">
    <source>
        <dbReference type="EMBL" id="GGY87432.1"/>
    </source>
</evidence>